<dbReference type="Proteomes" id="UP001597483">
    <property type="component" value="Unassembled WGS sequence"/>
</dbReference>
<reference evidence="4" key="1">
    <citation type="journal article" date="2019" name="Int. J. Syst. Evol. Microbiol.">
        <title>The Global Catalogue of Microorganisms (GCM) 10K type strain sequencing project: providing services to taxonomists for standard genome sequencing and annotation.</title>
        <authorList>
            <consortium name="The Broad Institute Genomics Platform"/>
            <consortium name="The Broad Institute Genome Sequencing Center for Infectious Disease"/>
            <person name="Wu L."/>
            <person name="Ma J."/>
        </authorList>
    </citation>
    <scope>NUCLEOTIDE SEQUENCE [LARGE SCALE GENOMIC DNA]</scope>
    <source>
        <strain evidence="4">CGMCC 4.7641</strain>
    </source>
</reference>
<name>A0ABW5HNM6_9PSEU</name>
<keyword evidence="4" id="KW-1185">Reference proteome</keyword>
<evidence type="ECO:0000313" key="3">
    <source>
        <dbReference type="EMBL" id="MFD2474757.1"/>
    </source>
</evidence>
<dbReference type="InterPro" id="IPR010916">
    <property type="entry name" value="TonB_box_CS"/>
</dbReference>
<evidence type="ECO:0000256" key="2">
    <source>
        <dbReference type="SAM" id="SignalP"/>
    </source>
</evidence>
<dbReference type="SUPFAM" id="SSF49319">
    <property type="entry name" value="Actinoxanthin-like"/>
    <property type="match status" value="1"/>
</dbReference>
<dbReference type="RefSeq" id="WP_378314264.1">
    <property type="nucleotide sequence ID" value="NZ_JBHUKS010000041.1"/>
</dbReference>
<organism evidence="3 4">
    <name type="scientific">Amycolatopsis silviterrae</name>
    <dbReference type="NCBI Taxonomy" id="1656914"/>
    <lineage>
        <taxon>Bacteria</taxon>
        <taxon>Bacillati</taxon>
        <taxon>Actinomycetota</taxon>
        <taxon>Actinomycetes</taxon>
        <taxon>Pseudonocardiales</taxon>
        <taxon>Pseudonocardiaceae</taxon>
        <taxon>Amycolatopsis</taxon>
    </lineage>
</organism>
<evidence type="ECO:0000256" key="1">
    <source>
        <dbReference type="SAM" id="MobiDB-lite"/>
    </source>
</evidence>
<accession>A0ABW5HNM6</accession>
<dbReference type="Gene3D" id="2.60.40.230">
    <property type="entry name" value="Neocarzinostatin-like"/>
    <property type="match status" value="1"/>
</dbReference>
<sequence>MSQHISPADRSAAAQTRSKRQRRAVLGLVPAAVVGLLLGAAGAASAASGTATHNGHTLTASNATGLAAAGETITVTGSGYDPAKGYYLALCQVPDDYSYGQVPSPCAGGDGQGSTGVGPSAWVTNSPVGGSASTPIDSSGGFSAQIQVKQTSANLDCATVTCAVVSRRDHLGSADRSFDVFVPVSFS</sequence>
<dbReference type="PROSITE" id="PS51318">
    <property type="entry name" value="TAT"/>
    <property type="match status" value="1"/>
</dbReference>
<evidence type="ECO:0000313" key="4">
    <source>
        <dbReference type="Proteomes" id="UP001597483"/>
    </source>
</evidence>
<gene>
    <name evidence="3" type="ORF">ACFSVL_45615</name>
</gene>
<feature type="chain" id="PRO_5046794188" description="Neocarzinostatin family protein" evidence="2">
    <location>
        <begin position="47"/>
        <end position="187"/>
    </location>
</feature>
<dbReference type="InterPro" id="IPR027273">
    <property type="entry name" value="Neocarzinostatin-like"/>
</dbReference>
<dbReference type="PROSITE" id="PS00430">
    <property type="entry name" value="TONB_DEPENDENT_REC_1"/>
    <property type="match status" value="1"/>
</dbReference>
<feature type="region of interest" description="Disordered" evidence="1">
    <location>
        <begin position="1"/>
        <end position="20"/>
    </location>
</feature>
<comment type="caution">
    <text evidence="3">The sequence shown here is derived from an EMBL/GenBank/DDBJ whole genome shotgun (WGS) entry which is preliminary data.</text>
</comment>
<keyword evidence="2" id="KW-0732">Signal</keyword>
<dbReference type="InterPro" id="IPR006311">
    <property type="entry name" value="TAT_signal"/>
</dbReference>
<feature type="signal peptide" evidence="2">
    <location>
        <begin position="1"/>
        <end position="46"/>
    </location>
</feature>
<proteinExistence type="predicted"/>
<dbReference type="EMBL" id="JBHUKS010000041">
    <property type="protein sequence ID" value="MFD2474757.1"/>
    <property type="molecule type" value="Genomic_DNA"/>
</dbReference>
<evidence type="ECO:0008006" key="5">
    <source>
        <dbReference type="Google" id="ProtNLM"/>
    </source>
</evidence>
<protein>
    <recommendedName>
        <fullName evidence="5">Neocarzinostatin family protein</fullName>
    </recommendedName>
</protein>